<keyword evidence="6" id="KW-0808">Transferase</keyword>
<dbReference type="InterPro" id="IPR000719">
    <property type="entry name" value="Prot_kinase_dom"/>
</dbReference>
<evidence type="ECO:0000259" key="5">
    <source>
        <dbReference type="PROSITE" id="PS50011"/>
    </source>
</evidence>
<dbReference type="PROSITE" id="PS50088">
    <property type="entry name" value="ANK_REPEAT"/>
    <property type="match status" value="1"/>
</dbReference>
<dbReference type="SMART" id="SM00248">
    <property type="entry name" value="ANK"/>
    <property type="match status" value="8"/>
</dbReference>
<dbReference type="EMBL" id="JXTI01000181">
    <property type="protein sequence ID" value="KWX11497.1"/>
    <property type="molecule type" value="Genomic_DNA"/>
</dbReference>
<evidence type="ECO:0000256" key="2">
    <source>
        <dbReference type="ARBA" id="ARBA00022840"/>
    </source>
</evidence>
<feature type="binding site" evidence="4">
    <location>
        <position position="65"/>
    </location>
    <ligand>
        <name>ATP</name>
        <dbReference type="ChEBI" id="CHEBI:30616"/>
    </ligand>
</feature>
<dbReference type="InterPro" id="IPR002110">
    <property type="entry name" value="Ankyrin_rpt"/>
</dbReference>
<feature type="repeat" description="ANK" evidence="3">
    <location>
        <begin position="381"/>
        <end position="413"/>
    </location>
</feature>
<protein>
    <submittedName>
        <fullName evidence="6">Kinase/ NEK</fullName>
    </submittedName>
</protein>
<dbReference type="InterPro" id="IPR017441">
    <property type="entry name" value="Protein_kinase_ATP_BS"/>
</dbReference>
<dbReference type="SMART" id="SM00220">
    <property type="entry name" value="S_TKc"/>
    <property type="match status" value="1"/>
</dbReference>
<dbReference type="PROSITE" id="PS50297">
    <property type="entry name" value="ANK_REP_REGION"/>
    <property type="match status" value="1"/>
</dbReference>
<feature type="domain" description="Protein kinase" evidence="5">
    <location>
        <begin position="36"/>
        <end position="298"/>
    </location>
</feature>
<dbReference type="PROSITE" id="PS50011">
    <property type="entry name" value="PROTEIN_KINASE_DOM"/>
    <property type="match status" value="1"/>
</dbReference>
<organism evidence="6 7">
    <name type="scientific">Giardia duodenalis assemblage B</name>
    <dbReference type="NCBI Taxonomy" id="1394984"/>
    <lineage>
        <taxon>Eukaryota</taxon>
        <taxon>Metamonada</taxon>
        <taxon>Diplomonadida</taxon>
        <taxon>Hexamitidae</taxon>
        <taxon>Giardiinae</taxon>
        <taxon>Giardia</taxon>
    </lineage>
</organism>
<dbReference type="Gene3D" id="1.10.510.10">
    <property type="entry name" value="Transferase(Phosphotransferase) domain 1"/>
    <property type="match status" value="1"/>
</dbReference>
<dbReference type="Pfam" id="PF00069">
    <property type="entry name" value="Pkinase"/>
    <property type="match status" value="1"/>
</dbReference>
<dbReference type="Pfam" id="PF00023">
    <property type="entry name" value="Ank"/>
    <property type="match status" value="1"/>
</dbReference>
<dbReference type="Pfam" id="PF12796">
    <property type="entry name" value="Ank_2"/>
    <property type="match status" value="2"/>
</dbReference>
<sequence length="649" mass="71905">MYERLILQCVFIYNYLLKSIMADPIASTPSILLPKYCLKKVLGAGSYGKVYLAVDLEENKEVAIKLINYSELPQSLKVIQDEEITLLKALHHPHIVSVINSYHDKQHNLICTVLPLFHRGDLARFIRHNRETPIPEAQIWWLLAQMGSALRFLHSGGKGARRGIVHRDVKPANILIDDHLSVYLTDFGVFRYIDANTKALTFAGTRCYMAPEQLYRQAYDYKVDMWALGVTLYEVMCRKALFKLSDDEFIKKSIKAIRPLLDSVSNYSVDLREMLKKLLTVNPAQRMSAEELCDHPILAGLVELAESGKLPTYDAYATLPISEVITQHHPKPGSLNSLKIPTIEIDDLEIDALDRTPIMRAVILGGPVVLDSRYLRFSTSHGVTALMFAAAYGNISAVELLIPHEAKMVDSDGLAAIFYAVYANAPDAVKLLLDAEHDMRDNRGCTPLVTAARQGRTEIVTLLAPHMAGLQGKSGWTALMAAASSDSVDCIDELIEYEKGLLDCHGETALMKAARCDSVNATSLLLPHEGSIVRRDGKTALMSAAELSKNNALRLLLQQAGLAKHDGMTALMFAARKGNLEGTEALLPFEKTMQNSRGNTALIEAILAKQVVTAYYLASYEKHITDYSGTTPLMHAQMQGLLDLCQILE</sequence>
<reference evidence="6 7" key="1">
    <citation type="journal article" date="2015" name="Mol. Biochem. Parasitol.">
        <title>Identification of polymorphic genes for use in assemblage B genotyping assays through comparative genomics of multiple assemblage B Giardia duodenalis isolates.</title>
        <authorList>
            <person name="Wielinga C."/>
            <person name="Thompson R.C."/>
            <person name="Monis P."/>
            <person name="Ryan U."/>
        </authorList>
    </citation>
    <scope>NUCLEOTIDE SEQUENCE [LARGE SCALE GENOMIC DNA]</scope>
    <source>
        <strain evidence="6 7">BAH15c1</strain>
    </source>
</reference>
<dbReference type="OrthoDB" id="346907at2759"/>
<keyword evidence="6" id="KW-0418">Kinase</keyword>
<evidence type="ECO:0000313" key="6">
    <source>
        <dbReference type="EMBL" id="KWX11497.1"/>
    </source>
</evidence>
<dbReference type="PROSITE" id="PS00108">
    <property type="entry name" value="PROTEIN_KINASE_ST"/>
    <property type="match status" value="1"/>
</dbReference>
<name>A0A132NN43_GIAIN</name>
<accession>A0A132NN43</accession>
<keyword evidence="1 4" id="KW-0547">Nucleotide-binding</keyword>
<dbReference type="InterPro" id="IPR011009">
    <property type="entry name" value="Kinase-like_dom_sf"/>
</dbReference>
<dbReference type="PANTHER" id="PTHR24120">
    <property type="entry name" value="GH07239P"/>
    <property type="match status" value="1"/>
</dbReference>
<dbReference type="AlphaFoldDB" id="A0A132NN43"/>
<evidence type="ECO:0000256" key="4">
    <source>
        <dbReference type="PROSITE-ProRule" id="PRU10141"/>
    </source>
</evidence>
<dbReference type="SUPFAM" id="SSF56112">
    <property type="entry name" value="Protein kinase-like (PK-like)"/>
    <property type="match status" value="1"/>
</dbReference>
<dbReference type="GO" id="GO:0004672">
    <property type="term" value="F:protein kinase activity"/>
    <property type="evidence" value="ECO:0007669"/>
    <property type="project" value="InterPro"/>
</dbReference>
<dbReference type="Proteomes" id="UP000070089">
    <property type="component" value="Unassembled WGS sequence"/>
</dbReference>
<dbReference type="SUPFAM" id="SSF48403">
    <property type="entry name" value="Ankyrin repeat"/>
    <property type="match status" value="1"/>
</dbReference>
<evidence type="ECO:0000313" key="7">
    <source>
        <dbReference type="Proteomes" id="UP000070089"/>
    </source>
</evidence>
<evidence type="ECO:0000256" key="1">
    <source>
        <dbReference type="ARBA" id="ARBA00022741"/>
    </source>
</evidence>
<comment type="caution">
    <text evidence="6">The sequence shown here is derived from an EMBL/GenBank/DDBJ whole genome shotgun (WGS) entry which is preliminary data.</text>
</comment>
<evidence type="ECO:0000256" key="3">
    <source>
        <dbReference type="PROSITE-ProRule" id="PRU00023"/>
    </source>
</evidence>
<dbReference type="PROSITE" id="PS00107">
    <property type="entry name" value="PROTEIN_KINASE_ATP"/>
    <property type="match status" value="1"/>
</dbReference>
<dbReference type="PANTHER" id="PTHR24120:SF4">
    <property type="entry name" value="GH07239P"/>
    <property type="match status" value="1"/>
</dbReference>
<dbReference type="InterPro" id="IPR036770">
    <property type="entry name" value="Ankyrin_rpt-contain_sf"/>
</dbReference>
<dbReference type="Gene3D" id="1.25.40.20">
    <property type="entry name" value="Ankyrin repeat-containing domain"/>
    <property type="match status" value="3"/>
</dbReference>
<keyword evidence="2 4" id="KW-0067">ATP-binding</keyword>
<proteinExistence type="predicted"/>
<dbReference type="GO" id="GO:0005524">
    <property type="term" value="F:ATP binding"/>
    <property type="evidence" value="ECO:0007669"/>
    <property type="project" value="UniProtKB-UniRule"/>
</dbReference>
<dbReference type="InterPro" id="IPR008271">
    <property type="entry name" value="Ser/Thr_kinase_AS"/>
</dbReference>
<dbReference type="VEuPathDB" id="GiardiaDB:QR46_4549"/>
<gene>
    <name evidence="6" type="ORF">QR46_4549</name>
</gene>
<keyword evidence="3" id="KW-0040">ANK repeat</keyword>